<evidence type="ECO:0000256" key="13">
    <source>
        <dbReference type="SAM" id="SignalP"/>
    </source>
</evidence>
<dbReference type="SUPFAM" id="SSF55874">
    <property type="entry name" value="ATPase domain of HSP90 chaperone/DNA topoisomerase II/histidine kinase"/>
    <property type="match status" value="1"/>
</dbReference>
<sequence>MKLKSFRFRIALLSALLAGTAIAGFSGVTYFLFYQSKLNAIDNDIKDQLLRESQVPKPTFHWQTYEKNRSSFLGNQSQSDIALLVIDPNGKTIHQSENWQIELAPDSLFPNFPDSAIANPRPLQLDRLDRRLPRPQPNRNQSDLNPPFAPPLNKLEQPPNLNLERPQEGFFEVPRNLSNLVTRNISTGKWRMGTVSAPFIRIAIAVNLQVIDREMSAIQNVFLIAVPLTLLLVMLGAWWLSGDALRPIKNITATIRRVNAKGLNQRTSVADTDVEFVELVQVFNQMMERLERSFLQASRFSADAAHELKTPLAILQGELELALQHTETGSKMQQTLSNLLDEVCRLSSITRKLLLLSLADAGRMNVQAAVFNFSQVLDELAEDIEILAPELKLTLDISPNLKVLGDRELLTQVLQNLINNAIKYNLPDGWIQLLAKPKGNILFVTVNNSSQDIPAGDRDRIFDRFHRADPSRNRQIEGFGLGLSLSREIARAHNGNLQLDGAISGSTSFTLTLPIHSN</sequence>
<feature type="domain" description="HAMP" evidence="15">
    <location>
        <begin position="242"/>
        <end position="295"/>
    </location>
</feature>
<dbReference type="CDD" id="cd06225">
    <property type="entry name" value="HAMP"/>
    <property type="match status" value="1"/>
</dbReference>
<evidence type="ECO:0000256" key="7">
    <source>
        <dbReference type="ARBA" id="ARBA00022777"/>
    </source>
</evidence>
<dbReference type="PROSITE" id="PS50885">
    <property type="entry name" value="HAMP"/>
    <property type="match status" value="1"/>
</dbReference>
<dbReference type="PRINTS" id="PR00344">
    <property type="entry name" value="BCTRLSENSOR"/>
</dbReference>
<name>A0A2W4XP52_9CYAN</name>
<dbReference type="InterPro" id="IPR003594">
    <property type="entry name" value="HATPase_dom"/>
</dbReference>
<evidence type="ECO:0000256" key="10">
    <source>
        <dbReference type="ARBA" id="ARBA00023136"/>
    </source>
</evidence>
<evidence type="ECO:0000256" key="12">
    <source>
        <dbReference type="SAM" id="Phobius"/>
    </source>
</evidence>
<feature type="transmembrane region" description="Helical" evidence="12">
    <location>
        <begin position="221"/>
        <end position="240"/>
    </location>
</feature>
<evidence type="ECO:0000256" key="4">
    <source>
        <dbReference type="ARBA" id="ARBA00022553"/>
    </source>
</evidence>
<dbReference type="InterPro" id="IPR036890">
    <property type="entry name" value="HATPase_C_sf"/>
</dbReference>
<comment type="catalytic activity">
    <reaction evidence="1">
        <text>ATP + protein L-histidine = ADP + protein N-phospho-L-histidine.</text>
        <dbReference type="EC" id="2.7.13.3"/>
    </reaction>
</comment>
<keyword evidence="8 12" id="KW-1133">Transmembrane helix</keyword>
<keyword evidence="5" id="KW-0808">Transferase</keyword>
<dbReference type="AlphaFoldDB" id="A0A2W4XP52"/>
<evidence type="ECO:0000259" key="15">
    <source>
        <dbReference type="PROSITE" id="PS50885"/>
    </source>
</evidence>
<evidence type="ECO:0000256" key="9">
    <source>
        <dbReference type="ARBA" id="ARBA00023012"/>
    </source>
</evidence>
<dbReference type="InterPro" id="IPR003660">
    <property type="entry name" value="HAMP_dom"/>
</dbReference>
<dbReference type="EC" id="2.7.13.3" evidence="3"/>
<protein>
    <recommendedName>
        <fullName evidence="3">histidine kinase</fullName>
        <ecNumber evidence="3">2.7.13.3</ecNumber>
    </recommendedName>
</protein>
<dbReference type="Gene3D" id="1.10.287.130">
    <property type="match status" value="1"/>
</dbReference>
<keyword evidence="6 12" id="KW-0812">Transmembrane</keyword>
<evidence type="ECO:0000313" key="17">
    <source>
        <dbReference type="Proteomes" id="UP000249467"/>
    </source>
</evidence>
<comment type="subcellular location">
    <subcellularLocation>
        <location evidence="2">Membrane</location>
        <topology evidence="2">Multi-pass membrane protein</topology>
    </subcellularLocation>
</comment>
<dbReference type="SUPFAM" id="SSF47384">
    <property type="entry name" value="Homodimeric domain of signal transducing histidine kinase"/>
    <property type="match status" value="1"/>
</dbReference>
<proteinExistence type="predicted"/>
<reference evidence="16 17" key="2">
    <citation type="submission" date="2018-06" db="EMBL/GenBank/DDBJ databases">
        <title>Metagenomic assembly of (sub)arctic Cyanobacteria and their associated microbiome from non-axenic cultures.</title>
        <authorList>
            <person name="Baurain D."/>
        </authorList>
    </citation>
    <scope>NUCLEOTIDE SEQUENCE [LARGE SCALE GENOMIC DNA]</scope>
    <source>
        <strain evidence="16">ULC066bin1</strain>
    </source>
</reference>
<keyword evidence="13" id="KW-0732">Signal</keyword>
<evidence type="ECO:0000256" key="11">
    <source>
        <dbReference type="SAM" id="MobiDB-lite"/>
    </source>
</evidence>
<dbReference type="CDD" id="cd00082">
    <property type="entry name" value="HisKA"/>
    <property type="match status" value="1"/>
</dbReference>
<gene>
    <name evidence="16" type="ORF">DCF19_18780</name>
</gene>
<dbReference type="InterPro" id="IPR003661">
    <property type="entry name" value="HisK_dim/P_dom"/>
</dbReference>
<accession>A0A2W4XP52</accession>
<feature type="signal peptide" evidence="13">
    <location>
        <begin position="1"/>
        <end position="23"/>
    </location>
</feature>
<dbReference type="PROSITE" id="PS50109">
    <property type="entry name" value="HIS_KIN"/>
    <property type="match status" value="1"/>
</dbReference>
<evidence type="ECO:0000256" key="3">
    <source>
        <dbReference type="ARBA" id="ARBA00012438"/>
    </source>
</evidence>
<evidence type="ECO:0000256" key="6">
    <source>
        <dbReference type="ARBA" id="ARBA00022692"/>
    </source>
</evidence>
<dbReference type="Gene3D" id="3.30.565.10">
    <property type="entry name" value="Histidine kinase-like ATPase, C-terminal domain"/>
    <property type="match status" value="1"/>
</dbReference>
<dbReference type="Proteomes" id="UP000249467">
    <property type="component" value="Unassembled WGS sequence"/>
</dbReference>
<dbReference type="Pfam" id="PF02518">
    <property type="entry name" value="HATPase_c"/>
    <property type="match status" value="1"/>
</dbReference>
<dbReference type="EMBL" id="QBML01000031">
    <property type="protein sequence ID" value="PZO37381.1"/>
    <property type="molecule type" value="Genomic_DNA"/>
</dbReference>
<evidence type="ECO:0000256" key="1">
    <source>
        <dbReference type="ARBA" id="ARBA00000085"/>
    </source>
</evidence>
<evidence type="ECO:0000256" key="5">
    <source>
        <dbReference type="ARBA" id="ARBA00022679"/>
    </source>
</evidence>
<dbReference type="InterPro" id="IPR005467">
    <property type="entry name" value="His_kinase_dom"/>
</dbReference>
<keyword evidence="10 12" id="KW-0472">Membrane</keyword>
<evidence type="ECO:0000259" key="14">
    <source>
        <dbReference type="PROSITE" id="PS50109"/>
    </source>
</evidence>
<dbReference type="GO" id="GO:0000155">
    <property type="term" value="F:phosphorelay sensor kinase activity"/>
    <property type="evidence" value="ECO:0007669"/>
    <property type="project" value="InterPro"/>
</dbReference>
<dbReference type="Pfam" id="PF00512">
    <property type="entry name" value="HisKA"/>
    <property type="match status" value="1"/>
</dbReference>
<dbReference type="GO" id="GO:0005886">
    <property type="term" value="C:plasma membrane"/>
    <property type="evidence" value="ECO:0007669"/>
    <property type="project" value="TreeGrafter"/>
</dbReference>
<evidence type="ECO:0000313" key="16">
    <source>
        <dbReference type="EMBL" id="PZO37381.1"/>
    </source>
</evidence>
<dbReference type="SMART" id="SM00388">
    <property type="entry name" value="HisKA"/>
    <property type="match status" value="1"/>
</dbReference>
<evidence type="ECO:0000256" key="8">
    <source>
        <dbReference type="ARBA" id="ARBA00022989"/>
    </source>
</evidence>
<dbReference type="Pfam" id="PF00672">
    <property type="entry name" value="HAMP"/>
    <property type="match status" value="1"/>
</dbReference>
<keyword evidence="9" id="KW-0902">Two-component regulatory system</keyword>
<dbReference type="SMART" id="SM00387">
    <property type="entry name" value="HATPase_c"/>
    <property type="match status" value="1"/>
</dbReference>
<dbReference type="CDD" id="cd00075">
    <property type="entry name" value="HATPase"/>
    <property type="match status" value="1"/>
</dbReference>
<feature type="chain" id="PRO_5015973589" description="histidine kinase" evidence="13">
    <location>
        <begin position="24"/>
        <end position="518"/>
    </location>
</feature>
<organism evidence="16 17">
    <name type="scientific">Pseudanabaena frigida</name>
    <dbReference type="NCBI Taxonomy" id="945775"/>
    <lineage>
        <taxon>Bacteria</taxon>
        <taxon>Bacillati</taxon>
        <taxon>Cyanobacteriota</taxon>
        <taxon>Cyanophyceae</taxon>
        <taxon>Pseudanabaenales</taxon>
        <taxon>Pseudanabaenaceae</taxon>
        <taxon>Pseudanabaena</taxon>
    </lineage>
</organism>
<dbReference type="PANTHER" id="PTHR45436">
    <property type="entry name" value="SENSOR HISTIDINE KINASE YKOH"/>
    <property type="match status" value="1"/>
</dbReference>
<reference evidence="16 17" key="1">
    <citation type="submission" date="2018-04" db="EMBL/GenBank/DDBJ databases">
        <authorList>
            <person name="Go L.Y."/>
            <person name="Mitchell J.A."/>
        </authorList>
    </citation>
    <scope>NUCLEOTIDE SEQUENCE [LARGE SCALE GENOMIC DNA]</scope>
    <source>
        <strain evidence="16">ULC066bin1</strain>
    </source>
</reference>
<dbReference type="InterPro" id="IPR004358">
    <property type="entry name" value="Sig_transdc_His_kin-like_C"/>
</dbReference>
<comment type="caution">
    <text evidence="16">The sequence shown here is derived from an EMBL/GenBank/DDBJ whole genome shotgun (WGS) entry which is preliminary data.</text>
</comment>
<keyword evidence="7 16" id="KW-0418">Kinase</keyword>
<feature type="domain" description="Histidine kinase" evidence="14">
    <location>
        <begin position="303"/>
        <end position="517"/>
    </location>
</feature>
<dbReference type="InterPro" id="IPR050428">
    <property type="entry name" value="TCS_sensor_his_kinase"/>
</dbReference>
<dbReference type="InterPro" id="IPR036097">
    <property type="entry name" value="HisK_dim/P_sf"/>
</dbReference>
<dbReference type="PANTHER" id="PTHR45436:SF15">
    <property type="entry name" value="SENSOR HISTIDINE KINASE CUSS"/>
    <property type="match status" value="1"/>
</dbReference>
<evidence type="ECO:0000256" key="2">
    <source>
        <dbReference type="ARBA" id="ARBA00004141"/>
    </source>
</evidence>
<feature type="region of interest" description="Disordered" evidence="11">
    <location>
        <begin position="131"/>
        <end position="164"/>
    </location>
</feature>
<keyword evidence="4" id="KW-0597">Phosphoprotein</keyword>
<dbReference type="Gene3D" id="6.10.340.10">
    <property type="match status" value="1"/>
</dbReference>